<dbReference type="EMBL" id="SOJK01000208">
    <property type="protein sequence ID" value="TET44612.1"/>
    <property type="molecule type" value="Genomic_DNA"/>
</dbReference>
<accession>A0A523UPZ1</accession>
<dbReference type="AlphaFoldDB" id="A0A523UPZ1"/>
<reference evidence="3 4" key="1">
    <citation type="submission" date="2019-03" db="EMBL/GenBank/DDBJ databases">
        <title>Metabolic potential of uncultured bacteria and archaea associated with petroleum seepage in deep-sea sediments.</title>
        <authorList>
            <person name="Dong X."/>
            <person name="Hubert C."/>
        </authorList>
    </citation>
    <scope>NUCLEOTIDE SEQUENCE [LARGE SCALE GENOMIC DNA]</scope>
    <source>
        <strain evidence="3">E29_bin78</strain>
    </source>
</reference>
<evidence type="ECO:0000313" key="3">
    <source>
        <dbReference type="EMBL" id="TET44612.1"/>
    </source>
</evidence>
<keyword evidence="1" id="KW-1133">Transmembrane helix</keyword>
<dbReference type="Proteomes" id="UP000320679">
    <property type="component" value="Unassembled WGS sequence"/>
</dbReference>
<name>A0A523UPZ1_UNCAE</name>
<keyword evidence="1" id="KW-0812">Transmembrane</keyword>
<evidence type="ECO:0000259" key="2">
    <source>
        <dbReference type="SMART" id="SM00909"/>
    </source>
</evidence>
<dbReference type="InterPro" id="IPR019606">
    <property type="entry name" value="GerMN"/>
</dbReference>
<keyword evidence="1" id="KW-0472">Membrane</keyword>
<dbReference type="Pfam" id="PF10646">
    <property type="entry name" value="Germane"/>
    <property type="match status" value="1"/>
</dbReference>
<protein>
    <recommendedName>
        <fullName evidence="2">GerMN domain-containing protein</fullName>
    </recommendedName>
</protein>
<feature type="transmembrane region" description="Helical" evidence="1">
    <location>
        <begin position="16"/>
        <end position="38"/>
    </location>
</feature>
<evidence type="ECO:0000313" key="4">
    <source>
        <dbReference type="Proteomes" id="UP000320679"/>
    </source>
</evidence>
<feature type="domain" description="GerMN" evidence="2">
    <location>
        <begin position="89"/>
        <end position="179"/>
    </location>
</feature>
<organism evidence="3 4">
    <name type="scientific">Aerophobetes bacterium</name>
    <dbReference type="NCBI Taxonomy" id="2030807"/>
    <lineage>
        <taxon>Bacteria</taxon>
        <taxon>Candidatus Aerophobota</taxon>
    </lineage>
</organism>
<proteinExistence type="predicted"/>
<comment type="caution">
    <text evidence="3">The sequence shown here is derived from an EMBL/GenBank/DDBJ whole genome shotgun (WGS) entry which is preliminary data.</text>
</comment>
<evidence type="ECO:0000256" key="1">
    <source>
        <dbReference type="SAM" id="Phobius"/>
    </source>
</evidence>
<dbReference type="SMART" id="SM00909">
    <property type="entry name" value="Germane"/>
    <property type="match status" value="1"/>
</dbReference>
<sequence length="201" mass="22422">MPQKRKKSSKKKRRSFIFIAVMVGAVFLAGLFLSPYLWRKGQEIREWLIEPPILEETRVVKLYFSVSKEDYLFPQERKITSSSEVTSQAKAILGELINGPTSSSLLVPTIPPKTQVRAVYIKDECIYVDFSSALQEKHPGGSSGELLTVYSIVNSLIDNLPSHSEVQILIEGNPVNTLAGHIDIRKPLSMKLDLVKVNPAG</sequence>
<gene>
    <name evidence="3" type="ORF">E3J59_04960</name>
</gene>